<dbReference type="GeneID" id="19303501"/>
<dbReference type="RefSeq" id="XP_007870816.1">
    <property type="nucleotide sequence ID" value="XM_007872625.1"/>
</dbReference>
<feature type="domain" description="Fungal-type protein kinase" evidence="1">
    <location>
        <begin position="20"/>
        <end position="81"/>
    </location>
</feature>
<dbReference type="Proteomes" id="UP000030669">
    <property type="component" value="Unassembled WGS sequence"/>
</dbReference>
<reference evidence="2 3" key="1">
    <citation type="journal article" date="2012" name="Science">
        <title>The Paleozoic origin of enzymatic lignin decomposition reconstructed from 31 fungal genomes.</title>
        <authorList>
            <person name="Floudas D."/>
            <person name="Binder M."/>
            <person name="Riley R."/>
            <person name="Barry K."/>
            <person name="Blanchette R.A."/>
            <person name="Henrissat B."/>
            <person name="Martinez A.T."/>
            <person name="Otillar R."/>
            <person name="Spatafora J.W."/>
            <person name="Yadav J.S."/>
            <person name="Aerts A."/>
            <person name="Benoit I."/>
            <person name="Boyd A."/>
            <person name="Carlson A."/>
            <person name="Copeland A."/>
            <person name="Coutinho P.M."/>
            <person name="de Vries R.P."/>
            <person name="Ferreira P."/>
            <person name="Findley K."/>
            <person name="Foster B."/>
            <person name="Gaskell J."/>
            <person name="Glotzer D."/>
            <person name="Gorecki P."/>
            <person name="Heitman J."/>
            <person name="Hesse C."/>
            <person name="Hori C."/>
            <person name="Igarashi K."/>
            <person name="Jurgens J.A."/>
            <person name="Kallen N."/>
            <person name="Kersten P."/>
            <person name="Kohler A."/>
            <person name="Kuees U."/>
            <person name="Kumar T.K.A."/>
            <person name="Kuo A."/>
            <person name="LaButti K."/>
            <person name="Larrondo L.F."/>
            <person name="Lindquist E."/>
            <person name="Ling A."/>
            <person name="Lombard V."/>
            <person name="Lucas S."/>
            <person name="Lundell T."/>
            <person name="Martin R."/>
            <person name="McLaughlin D.J."/>
            <person name="Morgenstern I."/>
            <person name="Morin E."/>
            <person name="Murat C."/>
            <person name="Nagy L.G."/>
            <person name="Nolan M."/>
            <person name="Ohm R.A."/>
            <person name="Patyshakuliyeva A."/>
            <person name="Rokas A."/>
            <person name="Ruiz-Duenas F.J."/>
            <person name="Sabat G."/>
            <person name="Salamov A."/>
            <person name="Samejima M."/>
            <person name="Schmutz J."/>
            <person name="Slot J.C."/>
            <person name="St John F."/>
            <person name="Stenlid J."/>
            <person name="Sun H."/>
            <person name="Sun S."/>
            <person name="Syed K."/>
            <person name="Tsang A."/>
            <person name="Wiebenga A."/>
            <person name="Young D."/>
            <person name="Pisabarro A."/>
            <person name="Eastwood D.C."/>
            <person name="Martin F."/>
            <person name="Cullen D."/>
            <person name="Grigoriev I.V."/>
            <person name="Hibbett D.S."/>
        </authorList>
    </citation>
    <scope>NUCLEOTIDE SEQUENCE [LARGE SCALE GENOMIC DNA]</scope>
    <source>
        <strain evidence="2 3">ATCC 11539</strain>
    </source>
</reference>
<dbReference type="InterPro" id="IPR040976">
    <property type="entry name" value="Pkinase_fungal"/>
</dbReference>
<sequence>DPFEDSVDRPPEPQRIARRDVRGQIINYAAEIFARQHRTHVFSLIILGEYVRLVRWDRSGAVFTERIPYVDEPQHLSEFLWRF</sequence>
<dbReference type="HOGENOM" id="CLU_138079_0_0_1"/>
<feature type="non-terminal residue" evidence="2">
    <location>
        <position position="1"/>
    </location>
</feature>
<dbReference type="Pfam" id="PF17667">
    <property type="entry name" value="Pkinase_fungal"/>
    <property type="match status" value="1"/>
</dbReference>
<evidence type="ECO:0000259" key="1">
    <source>
        <dbReference type="Pfam" id="PF17667"/>
    </source>
</evidence>
<evidence type="ECO:0000313" key="3">
    <source>
        <dbReference type="Proteomes" id="UP000030669"/>
    </source>
</evidence>
<accession>S7PTL6</accession>
<dbReference type="OMA" id="ILVMRTH"/>
<evidence type="ECO:0000313" key="2">
    <source>
        <dbReference type="EMBL" id="EPQ50667.1"/>
    </source>
</evidence>
<dbReference type="EMBL" id="KB469314">
    <property type="protein sequence ID" value="EPQ50667.1"/>
    <property type="molecule type" value="Genomic_DNA"/>
</dbReference>
<name>S7PTL6_GLOTA</name>
<dbReference type="STRING" id="670483.S7PTL6"/>
<keyword evidence="3" id="KW-1185">Reference proteome</keyword>
<proteinExistence type="predicted"/>
<gene>
    <name evidence="2" type="ORF">GLOTRDRAFT_13625</name>
</gene>
<organism evidence="2 3">
    <name type="scientific">Gloeophyllum trabeum (strain ATCC 11539 / FP-39264 / Madison 617)</name>
    <name type="common">Brown rot fungus</name>
    <dbReference type="NCBI Taxonomy" id="670483"/>
    <lineage>
        <taxon>Eukaryota</taxon>
        <taxon>Fungi</taxon>
        <taxon>Dikarya</taxon>
        <taxon>Basidiomycota</taxon>
        <taxon>Agaricomycotina</taxon>
        <taxon>Agaricomycetes</taxon>
        <taxon>Gloeophyllales</taxon>
        <taxon>Gloeophyllaceae</taxon>
        <taxon>Gloeophyllum</taxon>
    </lineage>
</organism>
<dbReference type="KEGG" id="gtr:GLOTRDRAFT_13625"/>
<feature type="non-terminal residue" evidence="2">
    <location>
        <position position="83"/>
    </location>
</feature>
<protein>
    <recommendedName>
        <fullName evidence="1">Fungal-type protein kinase domain-containing protein</fullName>
    </recommendedName>
</protein>
<dbReference type="AlphaFoldDB" id="S7PTL6"/>
<dbReference type="OrthoDB" id="2739948at2759"/>